<evidence type="ECO:0000259" key="6">
    <source>
        <dbReference type="Pfam" id="PF02826"/>
    </source>
</evidence>
<dbReference type="Pfam" id="PF00389">
    <property type="entry name" value="2-Hacid_dh"/>
    <property type="match status" value="1"/>
</dbReference>
<reference key="1">
    <citation type="submission" date="2010-11" db="EMBL/GenBank/DDBJ databases">
        <title>The complete sequence of chromosome of Isophaera pallida ATCC 43644.</title>
        <authorList>
            <consortium name="US DOE Joint Genome Institute (JGI-PGF)"/>
            <person name="Lucas S."/>
            <person name="Copeland A."/>
            <person name="Lapidus A."/>
            <person name="Bruce D."/>
            <person name="Goodwin L."/>
            <person name="Pitluck S."/>
            <person name="Kyrpides N."/>
            <person name="Mavromatis K."/>
            <person name="Pagani I."/>
            <person name="Ivanova N."/>
            <person name="Saunders E."/>
            <person name="Brettin T."/>
            <person name="Detter J.C."/>
            <person name="Han C."/>
            <person name="Tapia R."/>
            <person name="Land M."/>
            <person name="Hauser L."/>
            <person name="Markowitz V."/>
            <person name="Cheng J.-F."/>
            <person name="Hugenholtz P."/>
            <person name="Woyke T."/>
            <person name="Wu D."/>
            <person name="Eisen J.A."/>
        </authorList>
    </citation>
    <scope>NUCLEOTIDE SEQUENCE</scope>
    <source>
        <strain>ATCC 43644</strain>
    </source>
</reference>
<name>E8R661_ISOPI</name>
<keyword evidence="2 4" id="KW-0560">Oxidoreductase</keyword>
<dbReference type="CDD" id="cd05299">
    <property type="entry name" value="CtBP_dh"/>
    <property type="match status" value="1"/>
</dbReference>
<dbReference type="GO" id="GO:0140297">
    <property type="term" value="F:DNA-binding transcription factor binding"/>
    <property type="evidence" value="ECO:0007669"/>
    <property type="project" value="TreeGrafter"/>
</dbReference>
<dbReference type="AlphaFoldDB" id="E8R661"/>
<dbReference type="HOGENOM" id="CLU_019796_1_3_0"/>
<dbReference type="GO" id="GO:0001221">
    <property type="term" value="F:transcription coregulator binding"/>
    <property type="evidence" value="ECO:0007669"/>
    <property type="project" value="TreeGrafter"/>
</dbReference>
<dbReference type="RefSeq" id="WP_013563045.1">
    <property type="nucleotide sequence ID" value="NC_014962.1"/>
</dbReference>
<keyword evidence="8" id="KW-1185">Reference proteome</keyword>
<keyword evidence="3" id="KW-0520">NAD</keyword>
<dbReference type="GO" id="GO:0051287">
    <property type="term" value="F:NAD binding"/>
    <property type="evidence" value="ECO:0007669"/>
    <property type="project" value="InterPro"/>
</dbReference>
<proteinExistence type="inferred from homology"/>
<evidence type="ECO:0000256" key="2">
    <source>
        <dbReference type="ARBA" id="ARBA00023002"/>
    </source>
</evidence>
<dbReference type="PANTHER" id="PTHR46029:SF7">
    <property type="entry name" value="C-TERMINAL-BINDING PROTEIN"/>
    <property type="match status" value="1"/>
</dbReference>
<feature type="domain" description="D-isomer specific 2-hydroxyacid dehydrogenase catalytic" evidence="5">
    <location>
        <begin position="59"/>
        <end position="336"/>
    </location>
</feature>
<dbReference type="InterPro" id="IPR029753">
    <property type="entry name" value="D-isomer_DH_CS"/>
</dbReference>
<dbReference type="Gene3D" id="3.40.50.720">
    <property type="entry name" value="NAD(P)-binding Rossmann-like Domain"/>
    <property type="match status" value="2"/>
</dbReference>
<dbReference type="InterPro" id="IPR051638">
    <property type="entry name" value="CTBP_dehydrogenase"/>
</dbReference>
<comment type="similarity">
    <text evidence="1 4">Belongs to the D-isomer specific 2-hydroxyacid dehydrogenase family.</text>
</comment>
<dbReference type="Pfam" id="PF02826">
    <property type="entry name" value="2-Hacid_dh_C"/>
    <property type="match status" value="1"/>
</dbReference>
<dbReference type="GO" id="GO:0003714">
    <property type="term" value="F:transcription corepressor activity"/>
    <property type="evidence" value="ECO:0007669"/>
    <property type="project" value="InterPro"/>
</dbReference>
<feature type="domain" description="D-isomer specific 2-hydroxyacid dehydrogenase NAD-binding" evidence="6">
    <location>
        <begin position="125"/>
        <end position="304"/>
    </location>
</feature>
<dbReference type="PANTHER" id="PTHR46029">
    <property type="entry name" value="C-TERMINAL-BINDING PROTEIN"/>
    <property type="match status" value="1"/>
</dbReference>
<evidence type="ECO:0000256" key="3">
    <source>
        <dbReference type="ARBA" id="ARBA00023027"/>
    </source>
</evidence>
<dbReference type="Proteomes" id="UP000008631">
    <property type="component" value="Chromosome"/>
</dbReference>
<gene>
    <name evidence="7" type="ordered locus">Isop_0159</name>
</gene>
<dbReference type="SUPFAM" id="SSF52283">
    <property type="entry name" value="Formate/glycerate dehydrogenase catalytic domain-like"/>
    <property type="match status" value="1"/>
</dbReference>
<dbReference type="KEGG" id="ipa:Isop_0159"/>
<dbReference type="InterPro" id="IPR043322">
    <property type="entry name" value="CtBP"/>
</dbReference>
<protein>
    <submittedName>
        <fullName evidence="7">Phosphoglycerate dehydrogenase</fullName>
        <ecNumber evidence="7">1.1.1.95</ecNumber>
    </submittedName>
</protein>
<dbReference type="OrthoDB" id="277029at2"/>
<evidence type="ECO:0000256" key="4">
    <source>
        <dbReference type="RuleBase" id="RU003719"/>
    </source>
</evidence>
<evidence type="ECO:0000259" key="5">
    <source>
        <dbReference type="Pfam" id="PF00389"/>
    </source>
</evidence>
<dbReference type="eggNOG" id="COG1052">
    <property type="taxonomic scope" value="Bacteria"/>
</dbReference>
<accession>E8R661</accession>
<dbReference type="InterPro" id="IPR036291">
    <property type="entry name" value="NAD(P)-bd_dom_sf"/>
</dbReference>
<evidence type="ECO:0000313" key="7">
    <source>
        <dbReference type="EMBL" id="ADV60756.1"/>
    </source>
</evidence>
<dbReference type="GO" id="GO:0004617">
    <property type="term" value="F:phosphoglycerate dehydrogenase activity"/>
    <property type="evidence" value="ECO:0007669"/>
    <property type="project" value="UniProtKB-EC"/>
</dbReference>
<dbReference type="InterPro" id="IPR006139">
    <property type="entry name" value="D-isomer_2_OHA_DH_cat_dom"/>
</dbReference>
<dbReference type="SUPFAM" id="SSF51735">
    <property type="entry name" value="NAD(P)-binding Rossmann-fold domains"/>
    <property type="match status" value="1"/>
</dbReference>
<dbReference type="EMBL" id="CP002353">
    <property type="protein sequence ID" value="ADV60756.1"/>
    <property type="molecule type" value="Genomic_DNA"/>
</dbReference>
<sequence length="351" mass="37926">MSLTSPRPRFWVLVADFLDEAAIETEILGDLADLTLAQAFDETALSPYLEPQGAGSDAQGPDAVLLFHDLKRLSAASFKRMPRCKVVVRAGVGFDNVDLDAANQAGIPVCNVPDYGTEEVADHALMLLLAVARRLIDCDRPLRQGRWNASFVHGAPRLRGKTLGLVGCGRIGTAMVLRAKPLGLRVMVHDPKAVRGLDKALGVERVETLAELAAQADFLSLHCPLDSSTYHLINHAIFSVMKPGAILINTARGPVVDETALLEALERGPLAGAGLDVLESEPPAAERLTALLNHPRVIVTPHVAFYSVEGYCELRHKAAHEVRRALLGQPLWNVVNAPQPRSGGELGWERP</sequence>
<evidence type="ECO:0000256" key="1">
    <source>
        <dbReference type="ARBA" id="ARBA00005854"/>
    </source>
</evidence>
<dbReference type="EC" id="1.1.1.95" evidence="7"/>
<dbReference type="InterPro" id="IPR006140">
    <property type="entry name" value="D-isomer_DH_NAD-bd"/>
</dbReference>
<dbReference type="GO" id="GO:0006357">
    <property type="term" value="P:regulation of transcription by RNA polymerase II"/>
    <property type="evidence" value="ECO:0007669"/>
    <property type="project" value="TreeGrafter"/>
</dbReference>
<dbReference type="PROSITE" id="PS00671">
    <property type="entry name" value="D_2_HYDROXYACID_DH_3"/>
    <property type="match status" value="1"/>
</dbReference>
<organism evidence="7 8">
    <name type="scientific">Isosphaera pallida (strain ATCC 43644 / DSM 9630 / IS1B)</name>
    <dbReference type="NCBI Taxonomy" id="575540"/>
    <lineage>
        <taxon>Bacteria</taxon>
        <taxon>Pseudomonadati</taxon>
        <taxon>Planctomycetota</taxon>
        <taxon>Planctomycetia</taxon>
        <taxon>Isosphaerales</taxon>
        <taxon>Isosphaeraceae</taxon>
        <taxon>Isosphaera</taxon>
    </lineage>
</organism>
<reference evidence="7 8" key="2">
    <citation type="journal article" date="2011" name="Stand. Genomic Sci.">
        <title>Complete genome sequence of Isosphaera pallida type strain (IS1B).</title>
        <authorList>
            <consortium name="US DOE Joint Genome Institute (JGI-PGF)"/>
            <person name="Goker M."/>
            <person name="Cleland D."/>
            <person name="Saunders E."/>
            <person name="Lapidus A."/>
            <person name="Nolan M."/>
            <person name="Lucas S."/>
            <person name="Hammon N."/>
            <person name="Deshpande S."/>
            <person name="Cheng J.F."/>
            <person name="Tapia R."/>
            <person name="Han C."/>
            <person name="Goodwin L."/>
            <person name="Pitluck S."/>
            <person name="Liolios K."/>
            <person name="Pagani I."/>
            <person name="Ivanova N."/>
            <person name="Mavromatis K."/>
            <person name="Pati A."/>
            <person name="Chen A."/>
            <person name="Palaniappan K."/>
            <person name="Land M."/>
            <person name="Hauser L."/>
            <person name="Chang Y.J."/>
            <person name="Jeffries C.D."/>
            <person name="Detter J.C."/>
            <person name="Beck B."/>
            <person name="Woyke T."/>
            <person name="Bristow J."/>
            <person name="Eisen J.A."/>
            <person name="Markowitz V."/>
            <person name="Hugenholtz P."/>
            <person name="Kyrpides N.C."/>
            <person name="Klenk H.P."/>
        </authorList>
    </citation>
    <scope>NUCLEOTIDE SEQUENCE [LARGE SCALE GENOMIC DNA]</scope>
    <source>
        <strain evidence="8">ATCC 43644 / DSM 9630 / IS1B</strain>
    </source>
</reference>
<dbReference type="STRING" id="575540.Isop_0159"/>
<dbReference type="FunFam" id="3.40.50.720:FF:000203">
    <property type="entry name" value="D-3-phosphoglycerate dehydrogenase (SerA)"/>
    <property type="match status" value="1"/>
</dbReference>
<evidence type="ECO:0000313" key="8">
    <source>
        <dbReference type="Proteomes" id="UP000008631"/>
    </source>
</evidence>
<dbReference type="InParanoid" id="E8R661"/>